<evidence type="ECO:0000313" key="3">
    <source>
        <dbReference type="EMBL" id="RAK21408.1"/>
    </source>
</evidence>
<accession>A0A327YK75</accession>
<keyword evidence="2" id="KW-0732">Signal</keyword>
<gene>
    <name evidence="3" type="ORF">ATI53_10046</name>
</gene>
<sequence>MIRSLLTVMLLCATTSPTAAQDVRVRSGEHGNFTRLALDIPADTGWSIDQSSSDAIDVRLGGENIEFDLSRALTRLNEERVLGVSELPGDQGIRISLGCACVAEAFLANDRMLVVDIRRGISSPQASTVDQSPARVADEAATSETPSLSSVRIGQNPGIGPKNAGNALLPDFNELVQGPRPFESESQSAATGLDPGVFEHMLAEQLATAATDGLLDSAMRSLPKAGDSHVEQKVNVSPLSSSQETPEKKAARAIEAVISGREPGNMQSHIRIGGATCVAERDLDITSWGGDDPLADTIPALRGRLFGEFDRLDRDVVIGLARAYTSIGFGAEARAVLDLDSDTQDSALFAIAGIVDGYSDRAGVFAGQTNCDGPAAFWALIGSVDLPGNAGVNQKAILTTFEGLSLRMRTQLGPRLATRLAEEGFPDAARNVLSRLERATGEINDDMMFSKAQIDRLNASHDQAHEILNAIASKSGPNAPEAMAQAIELATENRERVNSTLADLSGAYSTEMRDTEKGPDLWLAHLRALTANGQYDASFGQLFDKPNYPRSIRAKATTDLLTLLTEQAQDTAFLKHSLARTDGYDGLASSKSALLVAGRLLDLGLPEPAKRWLDFEGIDRTKPDVRLLSARAHLAQAEPEQAEIALIGLKGNDALSLRAEARRMMGDYSYAAEAYTTLGNTENARRSAWLAGEPNLGGGERDALSAAMRLRQDTIPDPASNAPSLAVAETVAGAGADTRGTIRALLDATRLSAE</sequence>
<organism evidence="3 4">
    <name type="scientific">Salipiger aestuarii</name>
    <dbReference type="NCBI Taxonomy" id="568098"/>
    <lineage>
        <taxon>Bacteria</taxon>
        <taxon>Pseudomonadati</taxon>
        <taxon>Pseudomonadota</taxon>
        <taxon>Alphaproteobacteria</taxon>
        <taxon>Rhodobacterales</taxon>
        <taxon>Roseobacteraceae</taxon>
        <taxon>Salipiger</taxon>
    </lineage>
</organism>
<keyword evidence="4" id="KW-1185">Reference proteome</keyword>
<feature type="chain" id="PRO_5016374746" description="Tetratricopeptide repeat protein" evidence="2">
    <location>
        <begin position="21"/>
        <end position="754"/>
    </location>
</feature>
<evidence type="ECO:0008006" key="5">
    <source>
        <dbReference type="Google" id="ProtNLM"/>
    </source>
</evidence>
<dbReference type="AlphaFoldDB" id="A0A327YK75"/>
<name>A0A327YK75_9RHOB</name>
<evidence type="ECO:0000256" key="1">
    <source>
        <dbReference type="SAM" id="MobiDB-lite"/>
    </source>
</evidence>
<dbReference type="Proteomes" id="UP000249165">
    <property type="component" value="Unassembled WGS sequence"/>
</dbReference>
<feature type="signal peptide" evidence="2">
    <location>
        <begin position="1"/>
        <end position="20"/>
    </location>
</feature>
<dbReference type="RefSeq" id="WP_240778541.1">
    <property type="nucleotide sequence ID" value="NZ_LIQE01000004.1"/>
</dbReference>
<feature type="region of interest" description="Disordered" evidence="1">
    <location>
        <begin position="223"/>
        <end position="248"/>
    </location>
</feature>
<feature type="compositionally biased region" description="Polar residues" evidence="1">
    <location>
        <begin position="142"/>
        <end position="153"/>
    </location>
</feature>
<reference evidence="3 4" key="1">
    <citation type="submission" date="2018-06" db="EMBL/GenBank/DDBJ databases">
        <title>Genomic Encyclopedia of Archaeal and Bacterial Type Strains, Phase II (KMG-II): from individual species to whole genera.</title>
        <authorList>
            <person name="Goeker M."/>
        </authorList>
    </citation>
    <scope>NUCLEOTIDE SEQUENCE [LARGE SCALE GENOMIC DNA]</scope>
    <source>
        <strain evidence="3 4">DSM 22011</strain>
    </source>
</reference>
<feature type="region of interest" description="Disordered" evidence="1">
    <location>
        <begin position="124"/>
        <end position="156"/>
    </location>
</feature>
<feature type="compositionally biased region" description="Polar residues" evidence="1">
    <location>
        <begin position="234"/>
        <end position="244"/>
    </location>
</feature>
<protein>
    <recommendedName>
        <fullName evidence="5">Tetratricopeptide repeat protein</fullName>
    </recommendedName>
</protein>
<evidence type="ECO:0000256" key="2">
    <source>
        <dbReference type="SAM" id="SignalP"/>
    </source>
</evidence>
<dbReference type="EMBL" id="QLMG01000004">
    <property type="protein sequence ID" value="RAK21408.1"/>
    <property type="molecule type" value="Genomic_DNA"/>
</dbReference>
<comment type="caution">
    <text evidence="3">The sequence shown here is derived from an EMBL/GenBank/DDBJ whole genome shotgun (WGS) entry which is preliminary data.</text>
</comment>
<evidence type="ECO:0000313" key="4">
    <source>
        <dbReference type="Proteomes" id="UP000249165"/>
    </source>
</evidence>
<proteinExistence type="predicted"/>